<protein>
    <recommendedName>
        <fullName evidence="4">Integral membrane protein</fullName>
    </recommendedName>
</protein>
<feature type="transmembrane region" description="Helical" evidence="1">
    <location>
        <begin position="77"/>
        <end position="96"/>
    </location>
</feature>
<feature type="transmembrane region" description="Helical" evidence="1">
    <location>
        <begin position="7"/>
        <end position="31"/>
    </location>
</feature>
<evidence type="ECO:0000256" key="1">
    <source>
        <dbReference type="SAM" id="Phobius"/>
    </source>
</evidence>
<evidence type="ECO:0000313" key="2">
    <source>
        <dbReference type="EMBL" id="GAA4132890.1"/>
    </source>
</evidence>
<sequence length="131" mass="12845">MNSPVRAVVLGALVMAATLVVLMLGVVLISFMSAGTLLSEGFFWGYALAGGLVLALGAAVAGALAAGRLPSGPVRPLLAPVGPLAVVSLVAVPALFGEDWAAGVLYLALTLAGSLAGAFGSARYGARGGRP</sequence>
<accession>A0ABP7YB32</accession>
<feature type="transmembrane region" description="Helical" evidence="1">
    <location>
        <begin position="102"/>
        <end position="122"/>
    </location>
</feature>
<dbReference type="RefSeq" id="WP_345018409.1">
    <property type="nucleotide sequence ID" value="NZ_BAABDO010000012.1"/>
</dbReference>
<organism evidence="2 3">
    <name type="scientific">Actinomadura keratinilytica</name>
    <dbReference type="NCBI Taxonomy" id="547461"/>
    <lineage>
        <taxon>Bacteria</taxon>
        <taxon>Bacillati</taxon>
        <taxon>Actinomycetota</taxon>
        <taxon>Actinomycetes</taxon>
        <taxon>Streptosporangiales</taxon>
        <taxon>Thermomonosporaceae</taxon>
        <taxon>Actinomadura</taxon>
    </lineage>
</organism>
<dbReference type="EMBL" id="BAABDO010000012">
    <property type="protein sequence ID" value="GAA4132890.1"/>
    <property type="molecule type" value="Genomic_DNA"/>
</dbReference>
<reference evidence="3" key="1">
    <citation type="journal article" date="2019" name="Int. J. Syst. Evol. Microbiol.">
        <title>The Global Catalogue of Microorganisms (GCM) 10K type strain sequencing project: providing services to taxonomists for standard genome sequencing and annotation.</title>
        <authorList>
            <consortium name="The Broad Institute Genomics Platform"/>
            <consortium name="The Broad Institute Genome Sequencing Center for Infectious Disease"/>
            <person name="Wu L."/>
            <person name="Ma J."/>
        </authorList>
    </citation>
    <scope>NUCLEOTIDE SEQUENCE [LARGE SCALE GENOMIC DNA]</scope>
    <source>
        <strain evidence="3">JCM 17316</strain>
    </source>
</reference>
<evidence type="ECO:0008006" key="4">
    <source>
        <dbReference type="Google" id="ProtNLM"/>
    </source>
</evidence>
<feature type="transmembrane region" description="Helical" evidence="1">
    <location>
        <begin position="43"/>
        <end position="65"/>
    </location>
</feature>
<evidence type="ECO:0000313" key="3">
    <source>
        <dbReference type="Proteomes" id="UP001500266"/>
    </source>
</evidence>
<keyword evidence="1" id="KW-0812">Transmembrane</keyword>
<dbReference type="Proteomes" id="UP001500266">
    <property type="component" value="Unassembled WGS sequence"/>
</dbReference>
<keyword evidence="1" id="KW-0472">Membrane</keyword>
<name>A0ABP7YB32_9ACTN</name>
<gene>
    <name evidence="2" type="ORF">GCM10022416_13150</name>
</gene>
<keyword evidence="1" id="KW-1133">Transmembrane helix</keyword>
<keyword evidence="3" id="KW-1185">Reference proteome</keyword>
<comment type="caution">
    <text evidence="2">The sequence shown here is derived from an EMBL/GenBank/DDBJ whole genome shotgun (WGS) entry which is preliminary data.</text>
</comment>
<proteinExistence type="predicted"/>